<feature type="non-terminal residue" evidence="2">
    <location>
        <position position="143"/>
    </location>
</feature>
<evidence type="ECO:0000313" key="3">
    <source>
        <dbReference type="Proteomes" id="UP001328107"/>
    </source>
</evidence>
<keyword evidence="3" id="KW-1185">Reference proteome</keyword>
<reference evidence="3" key="1">
    <citation type="submission" date="2022-10" db="EMBL/GenBank/DDBJ databases">
        <title>Genome assembly of Pristionchus species.</title>
        <authorList>
            <person name="Yoshida K."/>
            <person name="Sommer R.J."/>
        </authorList>
    </citation>
    <scope>NUCLEOTIDE SEQUENCE [LARGE SCALE GENOMIC DNA]</scope>
    <source>
        <strain evidence="3">RS5460</strain>
    </source>
</reference>
<organism evidence="2 3">
    <name type="scientific">Pristionchus mayeri</name>
    <dbReference type="NCBI Taxonomy" id="1317129"/>
    <lineage>
        <taxon>Eukaryota</taxon>
        <taxon>Metazoa</taxon>
        <taxon>Ecdysozoa</taxon>
        <taxon>Nematoda</taxon>
        <taxon>Chromadorea</taxon>
        <taxon>Rhabditida</taxon>
        <taxon>Rhabditina</taxon>
        <taxon>Diplogasteromorpha</taxon>
        <taxon>Diplogasteroidea</taxon>
        <taxon>Neodiplogasteridae</taxon>
        <taxon>Pristionchus</taxon>
    </lineage>
</organism>
<protein>
    <submittedName>
        <fullName evidence="2">Uncharacterized protein</fullName>
    </submittedName>
</protein>
<dbReference type="EMBL" id="BTRK01000002">
    <property type="protein sequence ID" value="GMR37563.1"/>
    <property type="molecule type" value="Genomic_DNA"/>
</dbReference>
<evidence type="ECO:0000313" key="2">
    <source>
        <dbReference type="EMBL" id="GMR37563.1"/>
    </source>
</evidence>
<name>A0AAN5C506_9BILA</name>
<comment type="caution">
    <text evidence="2">The sequence shown here is derived from an EMBL/GenBank/DDBJ whole genome shotgun (WGS) entry which is preliminary data.</text>
</comment>
<feature type="transmembrane region" description="Helical" evidence="1">
    <location>
        <begin position="108"/>
        <end position="134"/>
    </location>
</feature>
<accession>A0AAN5C506</accession>
<dbReference type="Proteomes" id="UP001328107">
    <property type="component" value="Unassembled WGS sequence"/>
</dbReference>
<keyword evidence="1" id="KW-1133">Transmembrane helix</keyword>
<keyword evidence="1" id="KW-0472">Membrane</keyword>
<proteinExistence type="predicted"/>
<evidence type="ECO:0000256" key="1">
    <source>
        <dbReference type="SAM" id="Phobius"/>
    </source>
</evidence>
<feature type="non-terminal residue" evidence="2">
    <location>
        <position position="1"/>
    </location>
</feature>
<dbReference type="AlphaFoldDB" id="A0AAN5C506"/>
<keyword evidence="1" id="KW-0812">Transmembrane</keyword>
<gene>
    <name evidence="2" type="ORF">PMAYCL1PPCAC_07758</name>
</gene>
<sequence length="143" mass="16024">SGPLDGKSVNRFLKPTIRTSSVTCPDGSNMSFVEPGKKEWAEIEKSTQIDHLECDQTTGKWKANEIVPDNTIVFCRNVSKKENKLGVPVPGNRTDEEYEVEEVASTEFVLITSFLIFIGTAIIITLATLSAYWIHKFFTRKPV</sequence>